<keyword evidence="3" id="KW-1185">Reference proteome</keyword>
<evidence type="ECO:0000313" key="3">
    <source>
        <dbReference type="Proteomes" id="UP000619457"/>
    </source>
</evidence>
<dbReference type="AlphaFoldDB" id="A0A918Q6R6"/>
<protein>
    <recommendedName>
        <fullName evidence="4">DUF4136 domain-containing protein</fullName>
    </recommendedName>
</protein>
<feature type="signal peptide" evidence="1">
    <location>
        <begin position="1"/>
        <end position="20"/>
    </location>
</feature>
<proteinExistence type="predicted"/>
<dbReference type="Proteomes" id="UP000619457">
    <property type="component" value="Unassembled WGS sequence"/>
</dbReference>
<reference evidence="2" key="2">
    <citation type="submission" date="2020-09" db="EMBL/GenBank/DDBJ databases">
        <authorList>
            <person name="Sun Q."/>
            <person name="Kim S."/>
        </authorList>
    </citation>
    <scope>NUCLEOTIDE SEQUENCE</scope>
    <source>
        <strain evidence="2">KCTC 12368</strain>
    </source>
</reference>
<evidence type="ECO:0008006" key="4">
    <source>
        <dbReference type="Google" id="ProtNLM"/>
    </source>
</evidence>
<organism evidence="2 3">
    <name type="scientific">Echinicola pacifica</name>
    <dbReference type="NCBI Taxonomy" id="346377"/>
    <lineage>
        <taxon>Bacteria</taxon>
        <taxon>Pseudomonadati</taxon>
        <taxon>Bacteroidota</taxon>
        <taxon>Cytophagia</taxon>
        <taxon>Cytophagales</taxon>
        <taxon>Cyclobacteriaceae</taxon>
        <taxon>Echinicola</taxon>
    </lineage>
</organism>
<dbReference type="RefSeq" id="WP_018475905.1">
    <property type="nucleotide sequence ID" value="NZ_BMWX01000004.1"/>
</dbReference>
<feature type="chain" id="PRO_5037426417" description="DUF4136 domain-containing protein" evidence="1">
    <location>
        <begin position="21"/>
        <end position="202"/>
    </location>
</feature>
<comment type="caution">
    <text evidence="2">The sequence shown here is derived from an EMBL/GenBank/DDBJ whole genome shotgun (WGS) entry which is preliminary data.</text>
</comment>
<dbReference type="EMBL" id="BMWX01000004">
    <property type="protein sequence ID" value="GGZ32846.1"/>
    <property type="molecule type" value="Genomic_DNA"/>
</dbReference>
<keyword evidence="1" id="KW-0732">Signal</keyword>
<reference evidence="2" key="1">
    <citation type="journal article" date="2014" name="Int. J. Syst. Evol. Microbiol.">
        <title>Complete genome sequence of Corynebacterium casei LMG S-19264T (=DSM 44701T), isolated from a smear-ripened cheese.</title>
        <authorList>
            <consortium name="US DOE Joint Genome Institute (JGI-PGF)"/>
            <person name="Walter F."/>
            <person name="Albersmeier A."/>
            <person name="Kalinowski J."/>
            <person name="Ruckert C."/>
        </authorList>
    </citation>
    <scope>NUCLEOTIDE SEQUENCE</scope>
    <source>
        <strain evidence="2">KCTC 12368</strain>
    </source>
</reference>
<name>A0A918Q6R6_9BACT</name>
<gene>
    <name evidence="2" type="ORF">GCM10007049_28080</name>
</gene>
<dbReference type="Gene3D" id="3.30.160.670">
    <property type="match status" value="1"/>
</dbReference>
<evidence type="ECO:0000313" key="2">
    <source>
        <dbReference type="EMBL" id="GGZ32846.1"/>
    </source>
</evidence>
<evidence type="ECO:0000256" key="1">
    <source>
        <dbReference type="SAM" id="SignalP"/>
    </source>
</evidence>
<accession>A0A918Q6R6</accession>
<sequence>MLKKLLFVVLIAAYGCSSSTSILSSWKSPDVQPDEVKLSKVMVAVLSNSEASRRIAEDEVSSLNGKIHPSYSVLMNATSATDTTQSNKILKDAGFDGIIVMKLLDKTKTNNWVPGSYNGYWSMHPYYWGGFGYGGYYDPGYYSEDINYVVETSLYSLKGETKLLWSSISSTVNPSSVDKTIKNIAIKSYEQMKTDGLIPSDK</sequence>
<dbReference type="PROSITE" id="PS51257">
    <property type="entry name" value="PROKAR_LIPOPROTEIN"/>
    <property type="match status" value="1"/>
</dbReference>